<keyword evidence="5" id="KW-1185">Reference proteome</keyword>
<dbReference type="InterPro" id="IPR029063">
    <property type="entry name" value="SAM-dependent_MTases_sf"/>
</dbReference>
<dbReference type="InterPro" id="IPR036291">
    <property type="entry name" value="NAD(P)-bd_dom_sf"/>
</dbReference>
<evidence type="ECO:0000256" key="1">
    <source>
        <dbReference type="ARBA" id="ARBA00007430"/>
    </source>
</evidence>
<feature type="transmembrane region" description="Helical" evidence="2">
    <location>
        <begin position="39"/>
        <end position="63"/>
    </location>
</feature>
<keyword evidence="2" id="KW-1133">Transmembrane helix</keyword>
<comment type="similarity">
    <text evidence="1">Belongs to the polysaccharide synthase family.</text>
</comment>
<feature type="transmembrane region" description="Helical" evidence="2">
    <location>
        <begin position="69"/>
        <end position="87"/>
    </location>
</feature>
<gene>
    <name evidence="4" type="primary">wcaG</name>
    <name evidence="4" type="ORF">GCM10007939_22350</name>
</gene>
<dbReference type="SUPFAM" id="SSF51735">
    <property type="entry name" value="NAD(P)-binding Rossmann-fold domains"/>
    <property type="match status" value="1"/>
</dbReference>
<sequence>MASLQEAAFLFPLLMAIGGVLVSFIGLPRIKLSAYENHGIVLSALASLSLAAMGLLVTAMFPVTIAKSTFVVFGGLFFIISVTARLVGQKILLLMFEDETIRKRVLVYGAGQAGGQLAAALAMTSEVKPVCFVDDDPALAGLIVGGLPVISARNIEKTITDRRIERVVVAIPSAPDSRRRELLRDLSDLPCEVLALPSFIDLLDGKQDLVESLKPISLDDLLGRDLVDLELPEVAQTYAGKSVVITGAGGSIGSELARQLLRCGIRHLTLFDHSEYALYSIERELSEVAHAAGIKLSARLGSVTDPVQVGNCFTTAEAEIVLHAAAYKHVPLVESNEAVGMYNNVHGTKVVADAALAHGLERFILVSTDKAVRPTNVMGSSKRLAELVIQDLASRHQTPLFSMVRFGNVLGSSGSVIPLFREQIERGGPVTVTHGDVTRFFMTIPEAARLVLLAGSYARGGDVFVLDMGAPVKIVDLAETMIRLSGRTLRNEQNPDGDIAVEITGLRPGEKLYEELLIGSDMLTTPHAKILRAQEEKLSELEVANFLRDLQVAAQTGDADAMRNIIMRHVAGHEIARASSDT</sequence>
<evidence type="ECO:0000256" key="2">
    <source>
        <dbReference type="SAM" id="Phobius"/>
    </source>
</evidence>
<dbReference type="Gene3D" id="3.40.50.720">
    <property type="entry name" value="NAD(P)-binding Rossmann-like Domain"/>
    <property type="match status" value="2"/>
</dbReference>
<accession>A0ABQ5VXZ2</accession>
<dbReference type="EMBL" id="BSNN01000007">
    <property type="protein sequence ID" value="GLQ35951.1"/>
    <property type="molecule type" value="Genomic_DNA"/>
</dbReference>
<proteinExistence type="inferred from homology"/>
<feature type="transmembrane region" description="Helical" evidence="2">
    <location>
        <begin position="6"/>
        <end position="27"/>
    </location>
</feature>
<dbReference type="InterPro" id="IPR003869">
    <property type="entry name" value="Polysac_CapD-like"/>
</dbReference>
<dbReference type="Pfam" id="PF13727">
    <property type="entry name" value="CoA_binding_3"/>
    <property type="match status" value="1"/>
</dbReference>
<name>A0ABQ5VXZ2_9RHOB</name>
<dbReference type="Proteomes" id="UP001156694">
    <property type="component" value="Unassembled WGS sequence"/>
</dbReference>
<dbReference type="PANTHER" id="PTHR43318:SF1">
    <property type="entry name" value="POLYSACCHARIDE BIOSYNTHESIS PROTEIN EPSC-RELATED"/>
    <property type="match status" value="1"/>
</dbReference>
<dbReference type="PANTHER" id="PTHR43318">
    <property type="entry name" value="UDP-N-ACETYLGLUCOSAMINE 4,6-DEHYDRATASE"/>
    <property type="match status" value="1"/>
</dbReference>
<evidence type="ECO:0000313" key="5">
    <source>
        <dbReference type="Proteomes" id="UP001156694"/>
    </source>
</evidence>
<evidence type="ECO:0000313" key="4">
    <source>
        <dbReference type="EMBL" id="GLQ35951.1"/>
    </source>
</evidence>
<feature type="domain" description="Polysaccharide biosynthesis protein CapD-like" evidence="3">
    <location>
        <begin position="243"/>
        <end position="534"/>
    </location>
</feature>
<organism evidence="4 5">
    <name type="scientific">Amylibacter marinus</name>
    <dbReference type="NCBI Taxonomy" id="1475483"/>
    <lineage>
        <taxon>Bacteria</taxon>
        <taxon>Pseudomonadati</taxon>
        <taxon>Pseudomonadota</taxon>
        <taxon>Alphaproteobacteria</taxon>
        <taxon>Rhodobacterales</taxon>
        <taxon>Paracoccaceae</taxon>
        <taxon>Amylibacter</taxon>
    </lineage>
</organism>
<evidence type="ECO:0000259" key="3">
    <source>
        <dbReference type="Pfam" id="PF02719"/>
    </source>
</evidence>
<dbReference type="Pfam" id="PF02719">
    <property type="entry name" value="Polysacc_synt_2"/>
    <property type="match status" value="1"/>
</dbReference>
<keyword evidence="2" id="KW-0472">Membrane</keyword>
<dbReference type="SUPFAM" id="SSF53335">
    <property type="entry name" value="S-adenosyl-L-methionine-dependent methyltransferases"/>
    <property type="match status" value="1"/>
</dbReference>
<comment type="caution">
    <text evidence="4">The sequence shown here is derived from an EMBL/GenBank/DDBJ whole genome shotgun (WGS) entry which is preliminary data.</text>
</comment>
<protein>
    <submittedName>
        <fullName evidence="4">Nucleotide sugar epimerase</fullName>
    </submittedName>
</protein>
<dbReference type="CDD" id="cd05237">
    <property type="entry name" value="UDP_invert_4-6DH_SDR_e"/>
    <property type="match status" value="1"/>
</dbReference>
<dbReference type="InterPro" id="IPR051203">
    <property type="entry name" value="Polysaccharide_Synthase-Rel"/>
</dbReference>
<reference evidence="5" key="1">
    <citation type="journal article" date="2019" name="Int. J. Syst. Evol. Microbiol.">
        <title>The Global Catalogue of Microorganisms (GCM) 10K type strain sequencing project: providing services to taxonomists for standard genome sequencing and annotation.</title>
        <authorList>
            <consortium name="The Broad Institute Genomics Platform"/>
            <consortium name="The Broad Institute Genome Sequencing Center for Infectious Disease"/>
            <person name="Wu L."/>
            <person name="Ma J."/>
        </authorList>
    </citation>
    <scope>NUCLEOTIDE SEQUENCE [LARGE SCALE GENOMIC DNA]</scope>
    <source>
        <strain evidence="5">NBRC 110140</strain>
    </source>
</reference>
<keyword evidence="2" id="KW-0812">Transmembrane</keyword>